<dbReference type="Gene3D" id="3.30.310.70">
    <property type="entry name" value="TT1751-like domain"/>
    <property type="match status" value="1"/>
</dbReference>
<dbReference type="eggNOG" id="COG3439">
    <property type="taxonomic scope" value="Bacteria"/>
</dbReference>
<gene>
    <name evidence="2" type="ordered locus">Acid_3683</name>
</gene>
<proteinExistence type="predicted"/>
<dbReference type="AlphaFoldDB" id="Q020J8"/>
<dbReference type="InParanoid" id="Q020J8"/>
<dbReference type="KEGG" id="sus:Acid_3683"/>
<dbReference type="InterPro" id="IPR035923">
    <property type="entry name" value="TT1751-like_sf"/>
</dbReference>
<dbReference type="EMBL" id="CP000473">
    <property type="protein sequence ID" value="ABJ84655.1"/>
    <property type="molecule type" value="Genomic_DNA"/>
</dbReference>
<dbReference type="CDD" id="cd14797">
    <property type="entry name" value="DUF302"/>
    <property type="match status" value="1"/>
</dbReference>
<dbReference type="OrthoDB" id="121208at2"/>
<reference evidence="2" key="1">
    <citation type="submission" date="2006-10" db="EMBL/GenBank/DDBJ databases">
        <title>Complete sequence of Solibacter usitatus Ellin6076.</title>
        <authorList>
            <consortium name="US DOE Joint Genome Institute"/>
            <person name="Copeland A."/>
            <person name="Lucas S."/>
            <person name="Lapidus A."/>
            <person name="Barry K."/>
            <person name="Detter J.C."/>
            <person name="Glavina del Rio T."/>
            <person name="Hammon N."/>
            <person name="Israni S."/>
            <person name="Dalin E."/>
            <person name="Tice H."/>
            <person name="Pitluck S."/>
            <person name="Thompson L.S."/>
            <person name="Brettin T."/>
            <person name="Bruce D."/>
            <person name="Han C."/>
            <person name="Tapia R."/>
            <person name="Gilna P."/>
            <person name="Schmutz J."/>
            <person name="Larimer F."/>
            <person name="Land M."/>
            <person name="Hauser L."/>
            <person name="Kyrpides N."/>
            <person name="Mikhailova N."/>
            <person name="Janssen P.H."/>
            <person name="Kuske C.R."/>
            <person name="Richardson P."/>
        </authorList>
    </citation>
    <scope>NUCLEOTIDE SEQUENCE</scope>
    <source>
        <strain evidence="2">Ellin6076</strain>
    </source>
</reference>
<dbReference type="Pfam" id="PF03625">
    <property type="entry name" value="DUF302"/>
    <property type="match status" value="1"/>
</dbReference>
<evidence type="ECO:0000259" key="1">
    <source>
        <dbReference type="Pfam" id="PF03625"/>
    </source>
</evidence>
<organism evidence="2">
    <name type="scientific">Solibacter usitatus (strain Ellin6076)</name>
    <dbReference type="NCBI Taxonomy" id="234267"/>
    <lineage>
        <taxon>Bacteria</taxon>
        <taxon>Pseudomonadati</taxon>
        <taxon>Acidobacteriota</taxon>
        <taxon>Terriglobia</taxon>
        <taxon>Bryobacterales</taxon>
        <taxon>Solibacteraceae</taxon>
        <taxon>Candidatus Solibacter</taxon>
    </lineage>
</organism>
<dbReference type="HOGENOM" id="CLU_105954_1_0_0"/>
<dbReference type="STRING" id="234267.Acid_3683"/>
<dbReference type="SUPFAM" id="SSF103247">
    <property type="entry name" value="TT1751-like"/>
    <property type="match status" value="1"/>
</dbReference>
<evidence type="ECO:0000313" key="2">
    <source>
        <dbReference type="EMBL" id="ABJ84655.1"/>
    </source>
</evidence>
<feature type="domain" description="DUF302" evidence="1">
    <location>
        <begin position="75"/>
        <end position="127"/>
    </location>
</feature>
<name>Q020J8_SOLUE</name>
<sequence length="171" mass="18480">MSETPGHERQEVVFAGKRIRQFSTLSFDEVLAKLRARVGEATIAGVVGLPGTREEFETRMEEYAGDSGFMLFSQIDHGAWIEKYGIKRRLVRWILGNPLIAITMLQHDYTAGLFVPIELLLAENDGGAGCNIVYVLPSSLIATDAANSRLAAAAMALDAKLEALVASAVAA</sequence>
<dbReference type="InterPro" id="IPR005180">
    <property type="entry name" value="DUF302"/>
</dbReference>
<accession>Q020J8</accession>
<protein>
    <recommendedName>
        <fullName evidence="1">DUF302 domain-containing protein</fullName>
    </recommendedName>
</protein>